<dbReference type="OrthoDB" id="125502at2157"/>
<dbReference type="RefSeq" id="WP_176965636.1">
    <property type="nucleotide sequence ID" value="NZ_CP058215.1"/>
</dbReference>
<accession>A0A7D5EHJ2</accession>
<evidence type="ECO:0000313" key="2">
    <source>
        <dbReference type="Proteomes" id="UP000509594"/>
    </source>
</evidence>
<organism evidence="1 2">
    <name type="scientific">Methanolobus zinderi</name>
    <dbReference type="NCBI Taxonomy" id="536044"/>
    <lineage>
        <taxon>Archaea</taxon>
        <taxon>Methanobacteriati</taxon>
        <taxon>Methanobacteriota</taxon>
        <taxon>Stenosarchaea group</taxon>
        <taxon>Methanomicrobia</taxon>
        <taxon>Methanosarcinales</taxon>
        <taxon>Methanosarcinaceae</taxon>
        <taxon>Methanolobus</taxon>
    </lineage>
</organism>
<sequence length="153" mass="16987">MKKRTVAIIGIVLLFLLFSGGDDDSTSVADSTEWNSMVSDSYDVDRAASMSIYESLTFQGIDDAVVEVTDEQVLVRYDQPSVKSDTDALLTWLYIMGVAAETAPDTELVIIEMYDGNDPLYEVTVQTADIQDYLDSTTTLDEFRKKVDVKAVM</sequence>
<dbReference type="EMBL" id="CP058215">
    <property type="protein sequence ID" value="QLC50580.1"/>
    <property type="molecule type" value="Genomic_DNA"/>
</dbReference>
<reference evidence="1 2" key="1">
    <citation type="submission" date="2020-06" db="EMBL/GenBank/DDBJ databases">
        <title>Methanolobus halotolerans sp. nov., isolated from a saline lake Tus in Siberia.</title>
        <authorList>
            <person name="Shen Y."/>
            <person name="Chen S.-C."/>
            <person name="Lai M.-C."/>
            <person name="Huang H.-H."/>
            <person name="Chiu H.-H."/>
            <person name="Tang S.-L."/>
            <person name="Rogozin D.Y."/>
            <person name="Degermendzhy A.G."/>
        </authorList>
    </citation>
    <scope>NUCLEOTIDE SEQUENCE [LARGE SCALE GENOMIC DNA]</scope>
    <source>
        <strain evidence="1 2">DSM 21339</strain>
    </source>
</reference>
<dbReference type="KEGG" id="mzi:HWN40_10225"/>
<evidence type="ECO:0000313" key="1">
    <source>
        <dbReference type="EMBL" id="QLC50580.1"/>
    </source>
</evidence>
<protein>
    <submittedName>
        <fullName evidence="1">Uncharacterized protein</fullName>
    </submittedName>
</protein>
<name>A0A7D5EHJ2_9EURY</name>
<proteinExistence type="predicted"/>
<dbReference type="GeneID" id="55822054"/>
<dbReference type="AlphaFoldDB" id="A0A7D5EHJ2"/>
<gene>
    <name evidence="1" type="ORF">HWN40_10225</name>
</gene>
<keyword evidence="2" id="KW-1185">Reference proteome</keyword>
<dbReference type="Proteomes" id="UP000509594">
    <property type="component" value="Chromosome"/>
</dbReference>